<feature type="transmembrane region" description="Helical" evidence="6">
    <location>
        <begin position="258"/>
        <end position="287"/>
    </location>
</feature>
<comment type="caution">
    <text evidence="8">The sequence shown here is derived from an EMBL/GenBank/DDBJ whole genome shotgun (WGS) entry which is preliminary data.</text>
</comment>
<dbReference type="STRING" id="400772.RR49_02682"/>
<evidence type="ECO:0000313" key="9">
    <source>
        <dbReference type="Proteomes" id="UP000033451"/>
    </source>
</evidence>
<dbReference type="GO" id="GO:0005886">
    <property type="term" value="C:plasma membrane"/>
    <property type="evidence" value="ECO:0007669"/>
    <property type="project" value="UniProtKB-SubCell"/>
</dbReference>
<proteinExistence type="predicted"/>
<feature type="transmembrane region" description="Helical" evidence="6">
    <location>
        <begin position="12"/>
        <end position="33"/>
    </location>
</feature>
<evidence type="ECO:0000256" key="4">
    <source>
        <dbReference type="ARBA" id="ARBA00022989"/>
    </source>
</evidence>
<feature type="transmembrane region" description="Helical" evidence="6">
    <location>
        <begin position="173"/>
        <end position="192"/>
    </location>
</feature>
<dbReference type="EMBL" id="JYIY01000080">
    <property type="protein sequence ID" value="KJL35121.1"/>
    <property type="molecule type" value="Genomic_DNA"/>
</dbReference>
<dbReference type="PATRIC" id="fig|400772.4.peg.2695"/>
<dbReference type="PANTHER" id="PTHR30482">
    <property type="entry name" value="HIGH-AFFINITY BRANCHED-CHAIN AMINO ACID TRANSPORT SYSTEM PERMEASE"/>
    <property type="match status" value="1"/>
</dbReference>
<dbReference type="GO" id="GO:0015658">
    <property type="term" value="F:branched-chain amino acid transmembrane transporter activity"/>
    <property type="evidence" value="ECO:0007669"/>
    <property type="project" value="InterPro"/>
</dbReference>
<name>A0A0F0LUK0_9MICO</name>
<dbReference type="Proteomes" id="UP000033451">
    <property type="component" value="Unassembled WGS sequence"/>
</dbReference>
<comment type="subcellular location">
    <subcellularLocation>
        <location evidence="1">Cell membrane</location>
        <topology evidence="1">Multi-pass membrane protein</topology>
    </subcellularLocation>
</comment>
<feature type="transmembrane region" description="Helical" evidence="6">
    <location>
        <begin position="67"/>
        <end position="87"/>
    </location>
</feature>
<evidence type="ECO:0000313" key="8">
    <source>
        <dbReference type="EMBL" id="KJL35121.1"/>
    </source>
</evidence>
<evidence type="ECO:0000256" key="2">
    <source>
        <dbReference type="ARBA" id="ARBA00022475"/>
    </source>
</evidence>
<dbReference type="PANTHER" id="PTHR30482:SF10">
    <property type="entry name" value="HIGH-AFFINITY BRANCHED-CHAIN AMINO ACID TRANSPORT PROTEIN BRAE"/>
    <property type="match status" value="1"/>
</dbReference>
<dbReference type="InterPro" id="IPR001851">
    <property type="entry name" value="ABC_transp_permease"/>
</dbReference>
<reference evidence="8 9" key="1">
    <citation type="submission" date="2015-02" db="EMBL/GenBank/DDBJ databases">
        <title>Draft genome sequences of ten Microbacterium spp. with emphasis on heavy metal contaminated environments.</title>
        <authorList>
            <person name="Corretto E."/>
        </authorList>
    </citation>
    <scope>NUCLEOTIDE SEQUENCE [LARGE SCALE GENOMIC DNA]</scope>
    <source>
        <strain evidence="8 9">DSM 18659</strain>
    </source>
</reference>
<evidence type="ECO:0000256" key="3">
    <source>
        <dbReference type="ARBA" id="ARBA00022692"/>
    </source>
</evidence>
<keyword evidence="9" id="KW-1185">Reference proteome</keyword>
<dbReference type="EMBL" id="JYIY01000080">
    <property type="protein sequence ID" value="KJL34794.1"/>
    <property type="molecule type" value="Genomic_DNA"/>
</dbReference>
<evidence type="ECO:0000313" key="7">
    <source>
        <dbReference type="EMBL" id="KJL34794.1"/>
    </source>
</evidence>
<feature type="transmembrane region" description="Helical" evidence="6">
    <location>
        <begin position="121"/>
        <end position="141"/>
    </location>
</feature>
<keyword evidence="4 6" id="KW-1133">Transmembrane helix</keyword>
<dbReference type="Pfam" id="PF02653">
    <property type="entry name" value="BPD_transp_2"/>
    <property type="match status" value="1"/>
</dbReference>
<evidence type="ECO:0000256" key="5">
    <source>
        <dbReference type="ARBA" id="ARBA00023136"/>
    </source>
</evidence>
<dbReference type="OrthoDB" id="9814461at2"/>
<organism evidence="8 9">
    <name type="scientific">Microbacterium ginsengisoli</name>
    <dbReference type="NCBI Taxonomy" id="400772"/>
    <lineage>
        <taxon>Bacteria</taxon>
        <taxon>Bacillati</taxon>
        <taxon>Actinomycetota</taxon>
        <taxon>Actinomycetes</taxon>
        <taxon>Micrococcales</taxon>
        <taxon>Microbacteriaceae</taxon>
        <taxon>Microbacterium</taxon>
    </lineage>
</organism>
<dbReference type="CDD" id="cd06581">
    <property type="entry name" value="TM_PBP1_LivM_like"/>
    <property type="match status" value="1"/>
</dbReference>
<evidence type="ECO:0000256" key="1">
    <source>
        <dbReference type="ARBA" id="ARBA00004651"/>
    </source>
</evidence>
<dbReference type="AlphaFoldDB" id="A0A0F0LUK0"/>
<accession>A0A0F0LUK0</accession>
<feature type="transmembrane region" description="Helical" evidence="6">
    <location>
        <begin position="299"/>
        <end position="327"/>
    </location>
</feature>
<protein>
    <submittedName>
        <fullName evidence="8">Leucine/isoleucine/valine transporter permease subunit</fullName>
    </submittedName>
</protein>
<dbReference type="RefSeq" id="WP_045248585.1">
    <property type="nucleotide sequence ID" value="NZ_JYIY01000080.1"/>
</dbReference>
<feature type="transmembrane region" description="Helical" evidence="6">
    <location>
        <begin position="39"/>
        <end position="60"/>
    </location>
</feature>
<sequence>MISFLARRNTRVGAIGLLVGLALAVVIPFLPGIGQGSGLFALTACAIYSLAALAAGILYGRLGLVSLMQIALVAVGGWVTLRLYYATDLPFELVAVAAAVVTALIGTLLSLPALKLSGLSLAIVTLMIAGGIQVVITATGFPNGGTGFFGRLPAGTVPDTMPRPTWGASDDAYFRYVAVVVAVVFLAVWWLLSSRVGRAWAAIRQGEAGAITLGIPVTRYRILALLLTSFITGLSGALLAANTGVLDSTGTTFSAQQSVLLFATVLIGGTFSLSGAVIGGIFFYGVPVLLQAWGVSGDLVFIILGLGTIQAITTNPIGIAGSLAALARRWRTPRRASRAREVTA</sequence>
<keyword evidence="5 6" id="KW-0472">Membrane</keyword>
<feature type="transmembrane region" description="Helical" evidence="6">
    <location>
        <begin position="93"/>
        <end position="114"/>
    </location>
</feature>
<keyword evidence="2" id="KW-1003">Cell membrane</keyword>
<keyword evidence="3 6" id="KW-0812">Transmembrane</keyword>
<evidence type="ECO:0000256" key="6">
    <source>
        <dbReference type="SAM" id="Phobius"/>
    </source>
</evidence>
<gene>
    <name evidence="7" type="ORF">RR49_02682</name>
    <name evidence="8" type="ORF">RR49_03019</name>
</gene>
<feature type="transmembrane region" description="Helical" evidence="6">
    <location>
        <begin position="223"/>
        <end position="246"/>
    </location>
</feature>
<dbReference type="InterPro" id="IPR043428">
    <property type="entry name" value="LivM-like"/>
</dbReference>